<name>A0ABW6WRN1_9ACTN</name>
<dbReference type="InterPro" id="IPR027417">
    <property type="entry name" value="P-loop_NTPase"/>
</dbReference>
<gene>
    <name evidence="3" type="ORF">ACFY35_41570</name>
</gene>
<dbReference type="Gene3D" id="3.40.50.300">
    <property type="entry name" value="P-loop containing nucleotide triphosphate hydrolases"/>
    <property type="match status" value="1"/>
</dbReference>
<dbReference type="Pfam" id="PF00350">
    <property type="entry name" value="Dynamin_N"/>
    <property type="match status" value="1"/>
</dbReference>
<reference evidence="3 4" key="1">
    <citation type="submission" date="2024-10" db="EMBL/GenBank/DDBJ databases">
        <title>The Natural Products Discovery Center: Release of the First 8490 Sequenced Strains for Exploring Actinobacteria Biosynthetic Diversity.</title>
        <authorList>
            <person name="Kalkreuter E."/>
            <person name="Kautsar S.A."/>
            <person name="Yang D."/>
            <person name="Bader C.D."/>
            <person name="Teijaro C.N."/>
            <person name="Fluegel L."/>
            <person name="Davis C.M."/>
            <person name="Simpson J.R."/>
            <person name="Lauterbach L."/>
            <person name="Steele A.D."/>
            <person name="Gui C."/>
            <person name="Meng S."/>
            <person name="Li G."/>
            <person name="Viehrig K."/>
            <person name="Ye F."/>
            <person name="Su P."/>
            <person name="Kiefer A.F."/>
            <person name="Nichols A."/>
            <person name="Cepeda A.J."/>
            <person name="Yan W."/>
            <person name="Fan B."/>
            <person name="Jiang Y."/>
            <person name="Adhikari A."/>
            <person name="Zheng C.-J."/>
            <person name="Schuster L."/>
            <person name="Cowan T.M."/>
            <person name="Smanski M.J."/>
            <person name="Chevrette M.G."/>
            <person name="De Carvalho L.P.S."/>
            <person name="Shen B."/>
        </authorList>
    </citation>
    <scope>NUCLEOTIDE SEQUENCE [LARGE SCALE GENOMIC DNA]</scope>
    <source>
        <strain evidence="3 4">NPDC000087</strain>
    </source>
</reference>
<dbReference type="InterPro" id="IPR051943">
    <property type="entry name" value="TRAFAC_Dynamin-like_GTPase"/>
</dbReference>
<evidence type="ECO:0000256" key="1">
    <source>
        <dbReference type="SAM" id="MobiDB-lite"/>
    </source>
</evidence>
<protein>
    <submittedName>
        <fullName evidence="3">Dynamin family protein</fullName>
    </submittedName>
</protein>
<dbReference type="InterPro" id="IPR045063">
    <property type="entry name" value="Dynamin_N"/>
</dbReference>
<feature type="domain" description="Dynamin N-terminal" evidence="2">
    <location>
        <begin position="46"/>
        <end position="197"/>
    </location>
</feature>
<evidence type="ECO:0000259" key="2">
    <source>
        <dbReference type="Pfam" id="PF00350"/>
    </source>
</evidence>
<dbReference type="EMBL" id="JBIAZU010000008">
    <property type="protein sequence ID" value="MFF5295962.1"/>
    <property type="molecule type" value="Genomic_DNA"/>
</dbReference>
<proteinExistence type="predicted"/>
<dbReference type="PANTHER" id="PTHR43681">
    <property type="entry name" value="TRANSMEMBRANE GTPASE FZO"/>
    <property type="match status" value="1"/>
</dbReference>
<feature type="region of interest" description="Disordered" evidence="1">
    <location>
        <begin position="32"/>
        <end position="53"/>
    </location>
</feature>
<keyword evidence="4" id="KW-1185">Reference proteome</keyword>
<evidence type="ECO:0000313" key="4">
    <source>
        <dbReference type="Proteomes" id="UP001602245"/>
    </source>
</evidence>
<evidence type="ECO:0000313" key="3">
    <source>
        <dbReference type="EMBL" id="MFF5295962.1"/>
    </source>
</evidence>
<feature type="region of interest" description="Disordered" evidence="1">
    <location>
        <begin position="402"/>
        <end position="427"/>
    </location>
</feature>
<sequence length="561" mass="59467">MTDPHTGLADLIALVRAEALRLGRDDLAALLPAAPGGRETPRPPRVVVSGAPGRGKSRLINSLLGRPGLSPVGSRPTTAGWIEFRYGPEDGLTALITDARDPGSPRRRPIALGDLHAYVSLNEITESVLGVDARLDAPILRDLVLVDTPGVGGPHAAWHADALLFVSDAAGPIGDNELSFLSVATQHIETIVVAVNKSDVIGHDRALAETRRRLASHPDLARIPVFATSARLAEQAGRPGTPQHVSVRLTELAGTRQLVDLLTYSATAAMRRRRSAAQAHRTTAVTRELLAHLDRLAGPDELIDAEIATVTTLLDGGGLLGARFEEARNTATQRFAAYADGLGNRYRDTADSGPAGELDTLAPRLAIGLAVAGVSALDETQDSILEAVRDSLRDEVLLPPAAELGPRLRTPEPLGPRRTAGESEEAARARDLLPTLTGLVTGSAMVLSLLAGAGVVGADIALAASAGWWRLRGEVGAQRRTRLSTWVEAAVAEAKSAFDGELRRRVGAARQYVAEAVPDLLEARRERLLRLRAGRPDAEAAESSRETLNKVLDELSRHSVA</sequence>
<dbReference type="SUPFAM" id="SSF52540">
    <property type="entry name" value="P-loop containing nucleoside triphosphate hydrolases"/>
    <property type="match status" value="1"/>
</dbReference>
<organism evidence="3 4">
    <name type="scientific">Paractinoplanes globisporus</name>
    <dbReference type="NCBI Taxonomy" id="113565"/>
    <lineage>
        <taxon>Bacteria</taxon>
        <taxon>Bacillati</taxon>
        <taxon>Actinomycetota</taxon>
        <taxon>Actinomycetes</taxon>
        <taxon>Micromonosporales</taxon>
        <taxon>Micromonosporaceae</taxon>
        <taxon>Paractinoplanes</taxon>
    </lineage>
</organism>
<comment type="caution">
    <text evidence="3">The sequence shown here is derived from an EMBL/GenBank/DDBJ whole genome shotgun (WGS) entry which is preliminary data.</text>
</comment>
<dbReference type="RefSeq" id="WP_020516165.1">
    <property type="nucleotide sequence ID" value="NZ_JBIAZU010000008.1"/>
</dbReference>
<accession>A0ABW6WRN1</accession>
<dbReference type="PANTHER" id="PTHR43681:SF1">
    <property type="entry name" value="SARCALUMENIN"/>
    <property type="match status" value="1"/>
</dbReference>
<dbReference type="Proteomes" id="UP001602245">
    <property type="component" value="Unassembled WGS sequence"/>
</dbReference>